<dbReference type="InterPro" id="IPR009057">
    <property type="entry name" value="Homeodomain-like_sf"/>
</dbReference>
<name>A0A3M8BC99_9BACL</name>
<dbReference type="Gene3D" id="1.10.8.60">
    <property type="match status" value="1"/>
</dbReference>
<evidence type="ECO:0000256" key="3">
    <source>
        <dbReference type="ARBA" id="ARBA00023015"/>
    </source>
</evidence>
<dbReference type="InterPro" id="IPR058031">
    <property type="entry name" value="AAA_lid_NorR"/>
</dbReference>
<evidence type="ECO:0000313" key="8">
    <source>
        <dbReference type="EMBL" id="GED24414.1"/>
    </source>
</evidence>
<protein>
    <submittedName>
        <fullName evidence="9">Sigma-54-dependent Fis family transcriptional regulator</fullName>
    </submittedName>
</protein>
<dbReference type="Proteomes" id="UP000317180">
    <property type="component" value="Unassembled WGS sequence"/>
</dbReference>
<dbReference type="PROSITE" id="PS00688">
    <property type="entry name" value="SIGMA54_INTERACT_3"/>
    <property type="match status" value="1"/>
</dbReference>
<dbReference type="Pfam" id="PF00158">
    <property type="entry name" value="Sigma54_activat"/>
    <property type="match status" value="1"/>
</dbReference>
<proteinExistence type="predicted"/>
<keyword evidence="2" id="KW-0067">ATP-binding</keyword>
<dbReference type="FunFam" id="3.40.50.300:FF:000006">
    <property type="entry name" value="DNA-binding transcriptional regulator NtrC"/>
    <property type="match status" value="1"/>
</dbReference>
<evidence type="ECO:0000256" key="2">
    <source>
        <dbReference type="ARBA" id="ARBA00022840"/>
    </source>
</evidence>
<evidence type="ECO:0000259" key="7">
    <source>
        <dbReference type="PROSITE" id="PS50045"/>
    </source>
</evidence>
<accession>A0A3M8BC99</accession>
<dbReference type="CDD" id="cd00009">
    <property type="entry name" value="AAA"/>
    <property type="match status" value="1"/>
</dbReference>
<keyword evidence="1" id="KW-0547">Nucleotide-binding</keyword>
<evidence type="ECO:0000256" key="1">
    <source>
        <dbReference type="ARBA" id="ARBA00022741"/>
    </source>
</evidence>
<organism evidence="9 10">
    <name type="scientific">Brevibacillus agri</name>
    <dbReference type="NCBI Taxonomy" id="51101"/>
    <lineage>
        <taxon>Bacteria</taxon>
        <taxon>Bacillati</taxon>
        <taxon>Bacillota</taxon>
        <taxon>Bacilli</taxon>
        <taxon>Bacillales</taxon>
        <taxon>Paenibacillaceae</taxon>
        <taxon>Brevibacillus</taxon>
    </lineage>
</organism>
<keyword evidence="11" id="KW-1185">Reference proteome</keyword>
<reference evidence="8 11" key="2">
    <citation type="submission" date="2019-06" db="EMBL/GenBank/DDBJ databases">
        <title>Whole genome shotgun sequence of Brevibacillus agri NBRC 15538.</title>
        <authorList>
            <person name="Hosoyama A."/>
            <person name="Uohara A."/>
            <person name="Ohji S."/>
            <person name="Ichikawa N."/>
        </authorList>
    </citation>
    <scope>NUCLEOTIDE SEQUENCE [LARGE SCALE GENOMIC DNA]</scope>
    <source>
        <strain evidence="8 11">NBRC 15538</strain>
    </source>
</reference>
<feature type="domain" description="Sigma-54 factor interaction" evidence="7">
    <location>
        <begin position="311"/>
        <end position="540"/>
    </location>
</feature>
<keyword evidence="3" id="KW-0805">Transcription regulation</keyword>
<dbReference type="OrthoDB" id="9771372at2"/>
<dbReference type="Pfam" id="PF01590">
    <property type="entry name" value="GAF"/>
    <property type="match status" value="1"/>
</dbReference>
<evidence type="ECO:0000256" key="6">
    <source>
        <dbReference type="SAM" id="MobiDB-lite"/>
    </source>
</evidence>
<evidence type="ECO:0000256" key="5">
    <source>
        <dbReference type="ARBA" id="ARBA00023163"/>
    </source>
</evidence>
<dbReference type="SMART" id="SM00382">
    <property type="entry name" value="AAA"/>
    <property type="match status" value="1"/>
</dbReference>
<dbReference type="Gene3D" id="3.30.450.40">
    <property type="match status" value="1"/>
</dbReference>
<keyword evidence="4" id="KW-0238">DNA-binding</keyword>
<evidence type="ECO:0000313" key="10">
    <source>
        <dbReference type="Proteomes" id="UP000276178"/>
    </source>
</evidence>
<gene>
    <name evidence="8" type="ORF">BAG01nite_05160</name>
    <name evidence="9" type="ORF">EB820_01945</name>
</gene>
<dbReference type="GO" id="GO:0005524">
    <property type="term" value="F:ATP binding"/>
    <property type="evidence" value="ECO:0007669"/>
    <property type="project" value="UniProtKB-KW"/>
</dbReference>
<dbReference type="Gene3D" id="3.40.50.300">
    <property type="entry name" value="P-loop containing nucleotide triphosphate hydrolases"/>
    <property type="match status" value="1"/>
</dbReference>
<dbReference type="InterPro" id="IPR025944">
    <property type="entry name" value="Sigma_54_int_dom_CS"/>
</dbReference>
<comment type="caution">
    <text evidence="9">The sequence shown here is derived from an EMBL/GenBank/DDBJ whole genome shotgun (WGS) entry which is preliminary data.</text>
</comment>
<dbReference type="EMBL" id="RHHN01000008">
    <property type="protein sequence ID" value="RNB60912.1"/>
    <property type="molecule type" value="Genomic_DNA"/>
</dbReference>
<evidence type="ECO:0000256" key="4">
    <source>
        <dbReference type="ARBA" id="ARBA00023125"/>
    </source>
</evidence>
<sequence>MLAPTNALLKKSWERSRLNGVNALTAKDAILEEAQFRQYREQKEEFMRTVDPTMEHLAYWLKSSYSIVVLCDPSGYILESKGDPAFLKDTEKIQVHRGACWSEQVRGTNSAGTVIVEQKPLAVVGTDHYLPSNHMLYCAASPIFDPYGELVAVLDFSGHSAMYHPSLLGMVDVMARKIEDWLLIHRPDRQMVISLYPEQSAKHHALLAVDQDGVVTGGNREAQQLLHLDKKRFGQVHLTELIADIEPLLGRQKDTAAALTMPLHAKASGQRHWHAKVLIDTRPPQLAASPPSRPKPTRPPNRTGLTSFDELYGQDEQFLAAIRLAKRAAKTDYTVMLFGESGTGKDVVSQAIHLESNRADKPFVAINCGAIPKSLLESELFGYEPGAFTGAKQSGQPGKIEQAHQGTLFLDEIAEMPLEMQVALLRVLQDFTVHRVGGTKPIHVDVRIITATHTDLWQKVQEGSFRADLFYRLQGVQITLPPLRERADRLQLAALLLQGIEAQLGTGPLTLSASAKKLIESYSWPGNVRQLAAALREAAFLSEGGTIEQASFPAYILSSYSPPEAIELAAPTANTEKNEIVEVLRQTGGNVSQTARILGIGRNTVYRKLKKLLDQDGPHP</sequence>
<dbReference type="InterPro" id="IPR027417">
    <property type="entry name" value="P-loop_NTPase"/>
</dbReference>
<evidence type="ECO:0000313" key="9">
    <source>
        <dbReference type="EMBL" id="RNB60912.1"/>
    </source>
</evidence>
<dbReference type="GO" id="GO:0006355">
    <property type="term" value="P:regulation of DNA-templated transcription"/>
    <property type="evidence" value="ECO:0007669"/>
    <property type="project" value="InterPro"/>
</dbReference>
<dbReference type="PRINTS" id="PR01590">
    <property type="entry name" value="HTHFIS"/>
</dbReference>
<dbReference type="SUPFAM" id="SSF52540">
    <property type="entry name" value="P-loop containing nucleoside triphosphate hydrolases"/>
    <property type="match status" value="1"/>
</dbReference>
<evidence type="ECO:0000313" key="11">
    <source>
        <dbReference type="Proteomes" id="UP000317180"/>
    </source>
</evidence>
<dbReference type="InterPro" id="IPR003018">
    <property type="entry name" value="GAF"/>
</dbReference>
<dbReference type="InterPro" id="IPR002078">
    <property type="entry name" value="Sigma_54_int"/>
</dbReference>
<dbReference type="InterPro" id="IPR025662">
    <property type="entry name" value="Sigma_54_int_dom_ATP-bd_1"/>
</dbReference>
<dbReference type="PANTHER" id="PTHR32071:SF77">
    <property type="entry name" value="TRANSCRIPTIONAL REGULATORY PROTEIN"/>
    <property type="match status" value="1"/>
</dbReference>
<dbReference type="Pfam" id="PF02954">
    <property type="entry name" value="HTH_8"/>
    <property type="match status" value="1"/>
</dbReference>
<feature type="region of interest" description="Disordered" evidence="6">
    <location>
        <begin position="282"/>
        <end position="307"/>
    </location>
</feature>
<dbReference type="InterPro" id="IPR002197">
    <property type="entry name" value="HTH_Fis"/>
</dbReference>
<dbReference type="PROSITE" id="PS50045">
    <property type="entry name" value="SIGMA54_INTERACT_4"/>
    <property type="match status" value="1"/>
</dbReference>
<dbReference type="InterPro" id="IPR003593">
    <property type="entry name" value="AAA+_ATPase"/>
</dbReference>
<dbReference type="Proteomes" id="UP000276178">
    <property type="component" value="Unassembled WGS sequence"/>
</dbReference>
<dbReference type="SUPFAM" id="SSF46689">
    <property type="entry name" value="Homeodomain-like"/>
    <property type="match status" value="1"/>
</dbReference>
<dbReference type="PANTHER" id="PTHR32071">
    <property type="entry name" value="TRANSCRIPTIONAL REGULATORY PROTEIN"/>
    <property type="match status" value="1"/>
</dbReference>
<dbReference type="EMBL" id="BJOD01000004">
    <property type="protein sequence ID" value="GED24414.1"/>
    <property type="molecule type" value="Genomic_DNA"/>
</dbReference>
<dbReference type="Gene3D" id="1.10.10.60">
    <property type="entry name" value="Homeodomain-like"/>
    <property type="match status" value="1"/>
</dbReference>
<keyword evidence="5" id="KW-0804">Transcription</keyword>
<dbReference type="InterPro" id="IPR029016">
    <property type="entry name" value="GAF-like_dom_sf"/>
</dbReference>
<dbReference type="AlphaFoldDB" id="A0A3M8BC99"/>
<reference evidence="9 10" key="1">
    <citation type="submission" date="2018-10" db="EMBL/GenBank/DDBJ databases">
        <title>Phylogenomics of Brevibacillus.</title>
        <authorList>
            <person name="Dunlap C."/>
        </authorList>
    </citation>
    <scope>NUCLEOTIDE SEQUENCE [LARGE SCALE GENOMIC DNA]</scope>
    <source>
        <strain evidence="9 10">NRRL NRS 1219</strain>
    </source>
</reference>
<dbReference type="PROSITE" id="PS00675">
    <property type="entry name" value="SIGMA54_INTERACT_1"/>
    <property type="match status" value="1"/>
</dbReference>
<dbReference type="GO" id="GO:0043565">
    <property type="term" value="F:sequence-specific DNA binding"/>
    <property type="evidence" value="ECO:0007669"/>
    <property type="project" value="InterPro"/>
</dbReference>
<dbReference type="Pfam" id="PF25601">
    <property type="entry name" value="AAA_lid_14"/>
    <property type="match status" value="1"/>
</dbReference>